<accession>A0A163CLL4</accession>
<dbReference type="SUPFAM" id="SSF55961">
    <property type="entry name" value="Bet v1-like"/>
    <property type="match status" value="1"/>
</dbReference>
<dbReference type="InterPro" id="IPR023393">
    <property type="entry name" value="START-like_dom_sf"/>
</dbReference>
<dbReference type="Proteomes" id="UP000076715">
    <property type="component" value="Unassembled WGS sequence"/>
</dbReference>
<evidence type="ECO:0008006" key="3">
    <source>
        <dbReference type="Google" id="ProtNLM"/>
    </source>
</evidence>
<organism evidence="1 2">
    <name type="scientific">Aquimarina aggregata</name>
    <dbReference type="NCBI Taxonomy" id="1642818"/>
    <lineage>
        <taxon>Bacteria</taxon>
        <taxon>Pseudomonadati</taxon>
        <taxon>Bacteroidota</taxon>
        <taxon>Flavobacteriia</taxon>
        <taxon>Flavobacteriales</taxon>
        <taxon>Flavobacteriaceae</taxon>
        <taxon>Aquimarina</taxon>
    </lineage>
</organism>
<protein>
    <recommendedName>
        <fullName evidence="3">SRPBCC family protein</fullName>
    </recommendedName>
</protein>
<dbReference type="OrthoDB" id="411301at2"/>
<dbReference type="CDD" id="cd07812">
    <property type="entry name" value="SRPBCC"/>
    <property type="match status" value="1"/>
</dbReference>
<dbReference type="Gene3D" id="3.30.530.20">
    <property type="match status" value="1"/>
</dbReference>
<comment type="caution">
    <text evidence="1">The sequence shown here is derived from an EMBL/GenBank/DDBJ whole genome shotgun (WGS) entry which is preliminary data.</text>
</comment>
<evidence type="ECO:0000313" key="2">
    <source>
        <dbReference type="Proteomes" id="UP000076715"/>
    </source>
</evidence>
<keyword evidence="2" id="KW-1185">Reference proteome</keyword>
<sequence length="146" mass="17192">MKYKGSIDINQPLAIVTALFADSKNLVKYQDGFQKKELIKGTEGQDGTVSKLYYKSDKHEMELTETIIANRLPHTFEAFYHHKHMDNTMKTTFTALSDEQTRYETEVEYTRINWVMPKLIAILFPSMYRKPGERWMKNFKTLAEQQ</sequence>
<dbReference type="STRING" id="1642818.AWE51_03610"/>
<proteinExistence type="predicted"/>
<dbReference type="RefSeq" id="WP_066310454.1">
    <property type="nucleotide sequence ID" value="NZ_LQRT01000002.1"/>
</dbReference>
<dbReference type="AlphaFoldDB" id="A0A163CLL4"/>
<name>A0A163CLL4_9FLAO</name>
<evidence type="ECO:0000313" key="1">
    <source>
        <dbReference type="EMBL" id="KZS42541.1"/>
    </source>
</evidence>
<dbReference type="EMBL" id="LQRT01000002">
    <property type="protein sequence ID" value="KZS42541.1"/>
    <property type="molecule type" value="Genomic_DNA"/>
</dbReference>
<gene>
    <name evidence="1" type="ORF">AWE51_03610</name>
</gene>
<reference evidence="1 2" key="1">
    <citation type="submission" date="2016-01" db="EMBL/GenBank/DDBJ databases">
        <title>The draft genome sequence of Aquimarina sp. RZW4-3-2.</title>
        <authorList>
            <person name="Wang Y."/>
        </authorList>
    </citation>
    <scope>NUCLEOTIDE SEQUENCE [LARGE SCALE GENOMIC DNA]</scope>
    <source>
        <strain evidence="1 2">RZW4-3-2</strain>
    </source>
</reference>